<dbReference type="EMBL" id="HBEG01008242">
    <property type="protein sequence ID" value="CAD8349164.1"/>
    <property type="molecule type" value="Transcribed_RNA"/>
</dbReference>
<feature type="transmembrane region" description="Helical" evidence="1">
    <location>
        <begin position="307"/>
        <end position="327"/>
    </location>
</feature>
<feature type="transmembrane region" description="Helical" evidence="1">
    <location>
        <begin position="238"/>
        <end position="261"/>
    </location>
</feature>
<feature type="transmembrane region" description="Helical" evidence="1">
    <location>
        <begin position="122"/>
        <end position="143"/>
    </location>
</feature>
<feature type="transmembrane region" description="Helical" evidence="1">
    <location>
        <begin position="17"/>
        <end position="34"/>
    </location>
</feature>
<feature type="transmembrane region" description="Helical" evidence="1">
    <location>
        <begin position="149"/>
        <end position="168"/>
    </location>
</feature>
<feature type="transmembrane region" description="Helical" evidence="1">
    <location>
        <begin position="339"/>
        <end position="357"/>
    </location>
</feature>
<dbReference type="AlphaFoldDB" id="A0A7S0A022"/>
<evidence type="ECO:0000313" key="2">
    <source>
        <dbReference type="EMBL" id="CAD8349164.1"/>
    </source>
</evidence>
<proteinExistence type="predicted"/>
<evidence type="ECO:0000256" key="1">
    <source>
        <dbReference type="SAM" id="Phobius"/>
    </source>
</evidence>
<accession>A0A7S0A022</accession>
<reference evidence="2" key="1">
    <citation type="submission" date="2021-01" db="EMBL/GenBank/DDBJ databases">
        <authorList>
            <person name="Corre E."/>
            <person name="Pelletier E."/>
            <person name="Niang G."/>
            <person name="Scheremetjew M."/>
            <person name="Finn R."/>
            <person name="Kale V."/>
            <person name="Holt S."/>
            <person name="Cochrane G."/>
            <person name="Meng A."/>
            <person name="Brown T."/>
            <person name="Cohen L."/>
        </authorList>
    </citation>
    <scope>NUCLEOTIDE SEQUENCE</scope>
    <source>
        <strain evidence="2">Pbaha01</strain>
    </source>
</reference>
<keyword evidence="1" id="KW-0812">Transmembrane</keyword>
<keyword evidence="1" id="KW-0472">Membrane</keyword>
<keyword evidence="1" id="KW-1133">Transmembrane helix</keyword>
<gene>
    <name evidence="2" type="ORF">PBAH0796_LOCUS4903</name>
</gene>
<feature type="transmembrane region" description="Helical" evidence="1">
    <location>
        <begin position="273"/>
        <end position="295"/>
    </location>
</feature>
<protein>
    <submittedName>
        <fullName evidence="2">Uncharacterized protein</fullName>
    </submittedName>
</protein>
<sequence>MHVQEARICGWSGQVHWGMWCTLIGPAVGLMFIFSSPAFPRFCGHDPVVFLDVACICQTDDTLKAAGIHALGGLLRRSRELHIMWSPEYFSRLWCVYELAAFLRINAGGGIRFRPIFIEVAILLYFVFNWLATVLFMACLMLDMSDLNMPLAAIAVGHLLLLHCMHLLRHYMRDKQELAKQLEAFDVRHAQCREGRDRAHILRSIQRWYGSEDHFNDQVRGQVRFELLQTLSATHLPYLTAFANGSGAAVCALLDCFVGLWRSGLPAPGLASFFVYATSSVLFLGPALARLFFFLAERFAAQRRGRLQDWGTTFLLFAAWEGCVVLFKGANMLAFRSHILNALGVFTGSSVFAWVVFHCVRIREHKPAPPATEENTVPVIAAGPPGAQHTVNSEPCLAVDASQSTRVAAQEPAGTCCRK</sequence>
<name>A0A7S0A022_9DINO</name>
<organism evidence="2">
    <name type="scientific">Pyrodinium bahamense</name>
    <dbReference type="NCBI Taxonomy" id="73915"/>
    <lineage>
        <taxon>Eukaryota</taxon>
        <taxon>Sar</taxon>
        <taxon>Alveolata</taxon>
        <taxon>Dinophyceae</taxon>
        <taxon>Gonyaulacales</taxon>
        <taxon>Pyrocystaceae</taxon>
        <taxon>Pyrodinium</taxon>
    </lineage>
</organism>